<dbReference type="OrthoDB" id="4704294at2"/>
<name>A0A1A2DZV4_MYCSD</name>
<dbReference type="Gene3D" id="1.20.1290.10">
    <property type="entry name" value="AhpD-like"/>
    <property type="match status" value="1"/>
</dbReference>
<evidence type="ECO:0000313" key="3">
    <source>
        <dbReference type="Proteomes" id="UP000093985"/>
    </source>
</evidence>
<dbReference type="Proteomes" id="UP000093985">
    <property type="component" value="Unassembled WGS sequence"/>
</dbReference>
<dbReference type="RefSeq" id="WP_064854323.1">
    <property type="nucleotide sequence ID" value="NZ_LZIM01000101.1"/>
</dbReference>
<dbReference type="PANTHER" id="PTHR34846">
    <property type="entry name" value="4-CARBOXYMUCONOLACTONE DECARBOXYLASE FAMILY PROTEIN (AFU_ORTHOLOGUE AFUA_6G11590)"/>
    <property type="match status" value="1"/>
</dbReference>
<dbReference type="SUPFAM" id="SSF69118">
    <property type="entry name" value="AhpD-like"/>
    <property type="match status" value="1"/>
</dbReference>
<dbReference type="InterPro" id="IPR003779">
    <property type="entry name" value="CMD-like"/>
</dbReference>
<dbReference type="Pfam" id="PF02627">
    <property type="entry name" value="CMD"/>
    <property type="match status" value="1"/>
</dbReference>
<feature type="domain" description="Carboxymuconolactone decarboxylase-like" evidence="1">
    <location>
        <begin position="45"/>
        <end position="110"/>
    </location>
</feature>
<evidence type="ECO:0000259" key="1">
    <source>
        <dbReference type="Pfam" id="PF02627"/>
    </source>
</evidence>
<proteinExistence type="predicted"/>
<accession>A0A1A2DZV4</accession>
<dbReference type="AlphaFoldDB" id="A0A1A2DZV4"/>
<comment type="caution">
    <text evidence="2">The sequence shown here is derived from an EMBL/GenBank/DDBJ whole genome shotgun (WGS) entry which is preliminary data.</text>
</comment>
<sequence>MRLTPLSASQWDDEEVQRALAQVLTADRRNSRDAGSAMTMLVHHPKLARAFLKFNVELLYRGTLPGHLRELAILRTAHRRGCEYEWVHHITIGKQAGLTDSDIEDLQHGAGRDELHQAVVNAADELDEASRLSPATEAVLTEHLDEHQLMELVFTVGCYSMLAMAFNTFGVELDEEPESGR</sequence>
<gene>
    <name evidence="2" type="ORF">A5771_04680</name>
</gene>
<dbReference type="PANTHER" id="PTHR34846:SF11">
    <property type="entry name" value="4-CARBOXYMUCONOLACTONE DECARBOXYLASE FAMILY PROTEIN (AFU_ORTHOLOGUE AFUA_6G11590)"/>
    <property type="match status" value="1"/>
</dbReference>
<reference evidence="3" key="1">
    <citation type="submission" date="2016-06" db="EMBL/GenBank/DDBJ databases">
        <authorList>
            <person name="Sutton G."/>
            <person name="Brinkac L."/>
            <person name="Sanka R."/>
            <person name="Adams M."/>
            <person name="Lau E."/>
            <person name="Mehaffy C."/>
            <person name="Tameris M."/>
            <person name="Hatherill M."/>
            <person name="Hanekom W."/>
            <person name="Mahomed H."/>
            <person name="Mcshane H."/>
        </authorList>
    </citation>
    <scope>NUCLEOTIDE SEQUENCE [LARGE SCALE GENOMIC DNA]</scope>
    <source>
        <strain evidence="3">852014-51077_SCH5608930-a</strain>
    </source>
</reference>
<dbReference type="GO" id="GO:0051920">
    <property type="term" value="F:peroxiredoxin activity"/>
    <property type="evidence" value="ECO:0007669"/>
    <property type="project" value="InterPro"/>
</dbReference>
<dbReference type="InterPro" id="IPR029032">
    <property type="entry name" value="AhpD-like"/>
</dbReference>
<protein>
    <submittedName>
        <fullName evidence="2">Carboxymuconolactone decarboxylase</fullName>
    </submittedName>
</protein>
<organism evidence="2 3">
    <name type="scientific">Mycolicibacter sinensis (strain JDM601)</name>
    <name type="common">Mycobacterium sinense</name>
    <dbReference type="NCBI Taxonomy" id="875328"/>
    <lineage>
        <taxon>Bacteria</taxon>
        <taxon>Bacillati</taxon>
        <taxon>Actinomycetota</taxon>
        <taxon>Actinomycetes</taxon>
        <taxon>Mycobacteriales</taxon>
        <taxon>Mycobacteriaceae</taxon>
        <taxon>Mycolicibacter</taxon>
    </lineage>
</organism>
<evidence type="ECO:0000313" key="2">
    <source>
        <dbReference type="EMBL" id="OBG08056.1"/>
    </source>
</evidence>
<dbReference type="EMBL" id="LZIN01000033">
    <property type="protein sequence ID" value="OBG08056.1"/>
    <property type="molecule type" value="Genomic_DNA"/>
</dbReference>